<dbReference type="InterPro" id="IPR025736">
    <property type="entry name" value="PucR_C-HTH_dom"/>
</dbReference>
<dbReference type="EMBL" id="FCOW01000010">
    <property type="protein sequence ID" value="CVK19497.1"/>
    <property type="molecule type" value="Genomic_DNA"/>
</dbReference>
<feature type="domain" description="Purine catabolism PurC-like" evidence="1">
    <location>
        <begin position="15"/>
        <end position="121"/>
    </location>
</feature>
<dbReference type="InterPro" id="IPR012914">
    <property type="entry name" value="PucR_dom"/>
</dbReference>
<protein>
    <submittedName>
        <fullName evidence="3">Purine catabolism regulatory protein-like family protein</fullName>
    </submittedName>
</protein>
<sequence>MTLKQFYEKFKEKHQLTLIAGEKGIHASIEGIYLLEDLNNIKFLRDRGLIITTGLANHYDDYWLEELLCAARRKSASGVILCMGAYITEIPLPLVEYCNYNNLPLLVIPWDIYIVDIMQEYYDDFFKEKQQGEYFGKIFSNAMFNNTIDNEFIADHEDMKPYSYSTYGIVAFKNVAKDTLTAVLNQTEEKYLILTKKTTLYAILYNITESNFSAAAALLHMSLSTKPVHYGIATLGQGIHSLFNKRIESDKALQVAMATRKTYCCYNELGLYRIILGISDGAILDDLYTQSLKAVVDYDNEHNSNYLEILRYYIEFNSSVQRVAEHTFTHRNTINYSIGKIKKILQSDLSSMEERCRIQLAFCLYDLQQ</sequence>
<dbReference type="RefSeq" id="WP_075757388.1">
    <property type="nucleotide sequence ID" value="NZ_CP146991.1"/>
</dbReference>
<accession>A0ABM9W699</accession>
<proteinExistence type="predicted"/>
<dbReference type="InterPro" id="IPR051448">
    <property type="entry name" value="CdaR-like_regulators"/>
</dbReference>
<dbReference type="Pfam" id="PF07905">
    <property type="entry name" value="PucR"/>
    <property type="match status" value="1"/>
</dbReference>
<evidence type="ECO:0000313" key="3">
    <source>
        <dbReference type="EMBL" id="CVK19497.1"/>
    </source>
</evidence>
<comment type="caution">
    <text evidence="3">The sequence shown here is derived from an EMBL/GenBank/DDBJ whole genome shotgun (WGS) entry which is preliminary data.</text>
</comment>
<evidence type="ECO:0000313" key="4">
    <source>
        <dbReference type="Proteomes" id="UP000245702"/>
    </source>
</evidence>
<keyword evidence="4" id="KW-1185">Reference proteome</keyword>
<dbReference type="Gene3D" id="1.10.10.2840">
    <property type="entry name" value="PucR C-terminal helix-turn-helix domain"/>
    <property type="match status" value="1"/>
</dbReference>
<name>A0ABM9W699_9FIRM</name>
<organism evidence="3 4">
    <name type="scientific">Sporomusa sphaeroides DSM 2875</name>
    <dbReference type="NCBI Taxonomy" id="1337886"/>
    <lineage>
        <taxon>Bacteria</taxon>
        <taxon>Bacillati</taxon>
        <taxon>Bacillota</taxon>
        <taxon>Negativicutes</taxon>
        <taxon>Selenomonadales</taxon>
        <taxon>Sporomusaceae</taxon>
        <taxon>Sporomusa</taxon>
    </lineage>
</organism>
<reference evidence="3 4" key="1">
    <citation type="submission" date="2016-01" db="EMBL/GenBank/DDBJ databases">
        <authorList>
            <person name="Brown R."/>
        </authorList>
    </citation>
    <scope>NUCLEOTIDE SEQUENCE [LARGE SCALE GENOMIC DNA]</scope>
    <source>
        <strain evidence="3">Sporomusa sphaeroides DSM 2875</strain>
    </source>
</reference>
<dbReference type="Pfam" id="PF13556">
    <property type="entry name" value="HTH_30"/>
    <property type="match status" value="1"/>
</dbReference>
<dbReference type="PANTHER" id="PTHR33744">
    <property type="entry name" value="CARBOHYDRATE DIACID REGULATOR"/>
    <property type="match status" value="1"/>
</dbReference>
<gene>
    <name evidence="3" type="ORF">SSPH_02148</name>
</gene>
<evidence type="ECO:0000259" key="1">
    <source>
        <dbReference type="Pfam" id="PF07905"/>
    </source>
</evidence>
<dbReference type="InterPro" id="IPR042070">
    <property type="entry name" value="PucR_C-HTH_sf"/>
</dbReference>
<dbReference type="PANTHER" id="PTHR33744:SF1">
    <property type="entry name" value="DNA-BINDING TRANSCRIPTIONAL ACTIVATOR ADER"/>
    <property type="match status" value="1"/>
</dbReference>
<feature type="domain" description="PucR C-terminal helix-turn-helix" evidence="2">
    <location>
        <begin position="306"/>
        <end position="362"/>
    </location>
</feature>
<dbReference type="Proteomes" id="UP000245702">
    <property type="component" value="Unassembled WGS sequence"/>
</dbReference>
<evidence type="ECO:0000259" key="2">
    <source>
        <dbReference type="Pfam" id="PF13556"/>
    </source>
</evidence>